<evidence type="ECO:0000313" key="3">
    <source>
        <dbReference type="Proteomes" id="UP001165160"/>
    </source>
</evidence>
<feature type="compositionally biased region" description="Gly residues" evidence="1">
    <location>
        <begin position="281"/>
        <end position="292"/>
    </location>
</feature>
<protein>
    <submittedName>
        <fullName evidence="2">Uncharacterized protein</fullName>
    </submittedName>
</protein>
<feature type="region of interest" description="Disordered" evidence="1">
    <location>
        <begin position="16"/>
        <end position="39"/>
    </location>
</feature>
<dbReference type="EMBL" id="BRXX01000504">
    <property type="protein sequence ID" value="GMI14720.1"/>
    <property type="molecule type" value="Genomic_DNA"/>
</dbReference>
<reference evidence="3" key="1">
    <citation type="journal article" date="2023" name="Commun. Biol.">
        <title>Genome analysis of Parmales, the sister group of diatoms, reveals the evolutionary specialization of diatoms from phago-mixotrophs to photoautotrophs.</title>
        <authorList>
            <person name="Ban H."/>
            <person name="Sato S."/>
            <person name="Yoshikawa S."/>
            <person name="Yamada K."/>
            <person name="Nakamura Y."/>
            <person name="Ichinomiya M."/>
            <person name="Sato N."/>
            <person name="Blanc-Mathieu R."/>
            <person name="Endo H."/>
            <person name="Kuwata A."/>
            <person name="Ogata H."/>
        </authorList>
    </citation>
    <scope>NUCLEOTIDE SEQUENCE [LARGE SCALE GENOMIC DNA]</scope>
    <source>
        <strain evidence="3">NIES 3699</strain>
    </source>
</reference>
<evidence type="ECO:0000256" key="1">
    <source>
        <dbReference type="SAM" id="MobiDB-lite"/>
    </source>
</evidence>
<evidence type="ECO:0000313" key="2">
    <source>
        <dbReference type="EMBL" id="GMI14720.1"/>
    </source>
</evidence>
<feature type="compositionally biased region" description="Low complexity" evidence="1">
    <location>
        <begin position="23"/>
        <end position="36"/>
    </location>
</feature>
<name>A0A9W7KXD5_9STRA</name>
<organism evidence="2 3">
    <name type="scientific">Triparma verrucosa</name>
    <dbReference type="NCBI Taxonomy" id="1606542"/>
    <lineage>
        <taxon>Eukaryota</taxon>
        <taxon>Sar</taxon>
        <taxon>Stramenopiles</taxon>
        <taxon>Ochrophyta</taxon>
        <taxon>Bolidophyceae</taxon>
        <taxon>Parmales</taxon>
        <taxon>Triparmaceae</taxon>
        <taxon>Triparma</taxon>
    </lineage>
</organism>
<accession>A0A9W7KXD5</accession>
<keyword evidence="3" id="KW-1185">Reference proteome</keyword>
<sequence length="292" mass="30621">MADPLSLLLAEAKDEGDSGLFKSAPTTISAPTTTQTEPVPTIAELGAPDIKMFDASKITLKTKKKLSKNLDPDAPPPAQLPHASGLGLGVEVLKNKTEHGHTSTTDDNDNDTLFGLSAPLYSPDNIPGDLFKESNVATKKEEIDTDDLLSSIKSGSKVSSTLNARRSNEDISDLKIAASLVTKEADEDEESLFGRSNIERIKQQTADTEASSSVDLEVNDDLGALETKAQTSQNNDDLEKLSSLLQSSDIKKRADDESGAGSTADGAEEGFDFASYISSQGGDGGGGGGLFG</sequence>
<comment type="caution">
    <text evidence="2">The sequence shown here is derived from an EMBL/GenBank/DDBJ whole genome shotgun (WGS) entry which is preliminary data.</text>
</comment>
<proteinExistence type="predicted"/>
<dbReference type="Proteomes" id="UP001165160">
    <property type="component" value="Unassembled WGS sequence"/>
</dbReference>
<dbReference type="AlphaFoldDB" id="A0A9W7KXD5"/>
<feature type="region of interest" description="Disordered" evidence="1">
    <location>
        <begin position="225"/>
        <end position="292"/>
    </location>
</feature>
<gene>
    <name evidence="2" type="ORF">TrVE_jg3774</name>
</gene>